<accession>A0A1I7WMJ9</accession>
<dbReference type="InterPro" id="IPR039800">
    <property type="entry name" value="MICU1/2/3"/>
</dbReference>
<protein>
    <submittedName>
        <fullName evidence="7">UBX domain-containing protein</fullName>
    </submittedName>
</protein>
<dbReference type="GO" id="GO:1990246">
    <property type="term" value="C:uniplex complex"/>
    <property type="evidence" value="ECO:0007669"/>
    <property type="project" value="TreeGrafter"/>
</dbReference>
<feature type="compositionally biased region" description="Basic and acidic residues" evidence="5">
    <location>
        <begin position="30"/>
        <end position="48"/>
    </location>
</feature>
<sequence length="132" mass="15677">MKQLEQMTKPMRPEASQLNERKPSNNSDVKTIEEVEETGKEEKSKKRKIGFRERRIIEYEDRLRVYSTPDKIFRYFATLKVMDKNDESGRTFEVFMTPEDFLRSFTPGVMQPRKLGLDSFQVYQPEVGYPLL</sequence>
<keyword evidence="6" id="KW-1185">Reference proteome</keyword>
<dbReference type="Proteomes" id="UP000095283">
    <property type="component" value="Unplaced"/>
</dbReference>
<comment type="subcellular location">
    <subcellularLocation>
        <location evidence="1">Mitochondrion inner membrane</location>
    </subcellularLocation>
</comment>
<dbReference type="WBParaSite" id="Hba_06359">
    <property type="protein sequence ID" value="Hba_06359"/>
    <property type="gene ID" value="Hba_06359"/>
</dbReference>
<dbReference type="PANTHER" id="PTHR12294:SF1">
    <property type="entry name" value="CALCIUM UPTAKE PROTEIN 1, MITOCHONDRIAL"/>
    <property type="match status" value="1"/>
</dbReference>
<keyword evidence="3" id="KW-0677">Repeat</keyword>
<name>A0A1I7WMJ9_HETBA</name>
<evidence type="ECO:0000313" key="6">
    <source>
        <dbReference type="Proteomes" id="UP000095283"/>
    </source>
</evidence>
<keyword evidence="4" id="KW-0472">Membrane</keyword>
<evidence type="ECO:0000256" key="5">
    <source>
        <dbReference type="SAM" id="MobiDB-lite"/>
    </source>
</evidence>
<evidence type="ECO:0000256" key="1">
    <source>
        <dbReference type="ARBA" id="ARBA00004273"/>
    </source>
</evidence>
<evidence type="ECO:0000313" key="7">
    <source>
        <dbReference type="WBParaSite" id="Hba_06359"/>
    </source>
</evidence>
<evidence type="ECO:0000256" key="3">
    <source>
        <dbReference type="ARBA" id="ARBA00022737"/>
    </source>
</evidence>
<dbReference type="GO" id="GO:0051560">
    <property type="term" value="P:mitochondrial calcium ion homeostasis"/>
    <property type="evidence" value="ECO:0007669"/>
    <property type="project" value="TreeGrafter"/>
</dbReference>
<dbReference type="GO" id="GO:0036444">
    <property type="term" value="P:calcium import into the mitochondrion"/>
    <property type="evidence" value="ECO:0007669"/>
    <property type="project" value="TreeGrafter"/>
</dbReference>
<dbReference type="GO" id="GO:0005509">
    <property type="term" value="F:calcium ion binding"/>
    <property type="evidence" value="ECO:0007669"/>
    <property type="project" value="InterPro"/>
</dbReference>
<dbReference type="AlphaFoldDB" id="A0A1I7WMJ9"/>
<evidence type="ECO:0000256" key="2">
    <source>
        <dbReference type="ARBA" id="ARBA00022723"/>
    </source>
</evidence>
<reference evidence="7" key="1">
    <citation type="submission" date="2016-11" db="UniProtKB">
        <authorList>
            <consortium name="WormBaseParasite"/>
        </authorList>
    </citation>
    <scope>IDENTIFICATION</scope>
</reference>
<proteinExistence type="predicted"/>
<dbReference type="PANTHER" id="PTHR12294">
    <property type="entry name" value="EF HAND DOMAIN FAMILY A1,A2-RELATED"/>
    <property type="match status" value="1"/>
</dbReference>
<evidence type="ECO:0000256" key="4">
    <source>
        <dbReference type="ARBA" id="ARBA00023136"/>
    </source>
</evidence>
<keyword evidence="2" id="KW-0479">Metal-binding</keyword>
<feature type="region of interest" description="Disordered" evidence="5">
    <location>
        <begin position="1"/>
        <end position="48"/>
    </location>
</feature>
<organism evidence="6 7">
    <name type="scientific">Heterorhabditis bacteriophora</name>
    <name type="common">Entomopathogenic nematode worm</name>
    <dbReference type="NCBI Taxonomy" id="37862"/>
    <lineage>
        <taxon>Eukaryota</taxon>
        <taxon>Metazoa</taxon>
        <taxon>Ecdysozoa</taxon>
        <taxon>Nematoda</taxon>
        <taxon>Chromadorea</taxon>
        <taxon>Rhabditida</taxon>
        <taxon>Rhabditina</taxon>
        <taxon>Rhabditomorpha</taxon>
        <taxon>Strongyloidea</taxon>
        <taxon>Heterorhabditidae</taxon>
        <taxon>Heterorhabditis</taxon>
    </lineage>
</organism>